<dbReference type="GO" id="GO:0015940">
    <property type="term" value="P:pantothenate biosynthetic process"/>
    <property type="evidence" value="ECO:0007669"/>
    <property type="project" value="UniProtKB-KW"/>
</dbReference>
<evidence type="ECO:0000256" key="4">
    <source>
        <dbReference type="ARBA" id="ARBA00019465"/>
    </source>
</evidence>
<gene>
    <name evidence="13" type="ORF">MUB46_20575</name>
</gene>
<keyword evidence="7 10" id="KW-0560">Oxidoreductase</keyword>
<accession>A0AAW5R6L3</accession>
<evidence type="ECO:0000259" key="11">
    <source>
        <dbReference type="Pfam" id="PF02558"/>
    </source>
</evidence>
<evidence type="ECO:0000256" key="6">
    <source>
        <dbReference type="ARBA" id="ARBA00022857"/>
    </source>
</evidence>
<dbReference type="InterPro" id="IPR013752">
    <property type="entry name" value="KPA_reductase"/>
</dbReference>
<organism evidence="13 14">
    <name type="scientific">Microbaculum marinisediminis</name>
    <dbReference type="NCBI Taxonomy" id="2931392"/>
    <lineage>
        <taxon>Bacteria</taxon>
        <taxon>Pseudomonadati</taxon>
        <taxon>Pseudomonadota</taxon>
        <taxon>Alphaproteobacteria</taxon>
        <taxon>Hyphomicrobiales</taxon>
        <taxon>Tepidamorphaceae</taxon>
        <taxon>Microbaculum</taxon>
    </lineage>
</organism>
<dbReference type="EC" id="1.1.1.169" evidence="3 10"/>
<dbReference type="GO" id="GO:0008677">
    <property type="term" value="F:2-dehydropantoate 2-reductase activity"/>
    <property type="evidence" value="ECO:0007669"/>
    <property type="project" value="UniProtKB-EC"/>
</dbReference>
<name>A0AAW5R6L3_9HYPH</name>
<evidence type="ECO:0000256" key="3">
    <source>
        <dbReference type="ARBA" id="ARBA00013014"/>
    </source>
</evidence>
<dbReference type="Pfam" id="PF08546">
    <property type="entry name" value="ApbA_C"/>
    <property type="match status" value="1"/>
</dbReference>
<feature type="domain" description="Ketopantoate reductase N-terminal" evidence="11">
    <location>
        <begin position="3"/>
        <end position="152"/>
    </location>
</feature>
<keyword evidence="14" id="KW-1185">Reference proteome</keyword>
<dbReference type="InterPro" id="IPR051402">
    <property type="entry name" value="KPR-Related"/>
</dbReference>
<protein>
    <recommendedName>
        <fullName evidence="4 10">2-dehydropantoate 2-reductase</fullName>
        <ecNumber evidence="3 10">1.1.1.169</ecNumber>
    </recommendedName>
    <alternativeName>
        <fullName evidence="8 10">Ketopantoate reductase</fullName>
    </alternativeName>
</protein>
<dbReference type="Proteomes" id="UP001320898">
    <property type="component" value="Unassembled WGS sequence"/>
</dbReference>
<evidence type="ECO:0000256" key="1">
    <source>
        <dbReference type="ARBA" id="ARBA00004994"/>
    </source>
</evidence>
<feature type="domain" description="Ketopantoate reductase C-terminal" evidence="12">
    <location>
        <begin position="178"/>
        <end position="302"/>
    </location>
</feature>
<proteinExistence type="inferred from homology"/>
<dbReference type="GO" id="GO:0005737">
    <property type="term" value="C:cytoplasm"/>
    <property type="evidence" value="ECO:0007669"/>
    <property type="project" value="TreeGrafter"/>
</dbReference>
<comment type="pathway">
    <text evidence="1 10">Cofactor biosynthesis; (R)-pantothenate biosynthesis; (R)-pantoate from 3-methyl-2-oxobutanoate: step 2/2.</text>
</comment>
<dbReference type="SUPFAM" id="SSF51735">
    <property type="entry name" value="NAD(P)-binding Rossmann-fold domains"/>
    <property type="match status" value="1"/>
</dbReference>
<keyword evidence="6 10" id="KW-0521">NADP</keyword>
<dbReference type="InterPro" id="IPR003710">
    <property type="entry name" value="ApbA"/>
</dbReference>
<dbReference type="RefSeq" id="WP_261617854.1">
    <property type="nucleotide sequence ID" value="NZ_JALIDZ010000011.1"/>
</dbReference>
<evidence type="ECO:0000256" key="8">
    <source>
        <dbReference type="ARBA" id="ARBA00032024"/>
    </source>
</evidence>
<evidence type="ECO:0000256" key="9">
    <source>
        <dbReference type="ARBA" id="ARBA00048793"/>
    </source>
</evidence>
<dbReference type="InterPro" id="IPR013328">
    <property type="entry name" value="6PGD_dom2"/>
</dbReference>
<sequence length="311" mass="31881">MKIAVVGCGAMGSVYAALLADAGHDVLAIDRWAAHVEAINRDGLVVEGASGNRRVRVRAFEAPPPGEAVDLMILAVKSAAAGAAAKTAKPMIGPDTVVLTIQNGLGAADEVAASIDPDRLLVGIAGGFGASLKGPGHAHHNGMQVIQMGAYAGLPFREAEGVAAVWSDAGFRTEAVNDIAAMQWDKLICNVAYSAPCALTGLTVGEAMDDPELGAVSRAAAVEAAGIARARGIALDMADPVARVRAFAGRMPAAKPSMLLDHEAGRPSEIDFINGAIPREAAKVGLTAPVNETLTRLVRMKERAFGPAKGI</sequence>
<comment type="function">
    <text evidence="10">Catalyzes the NADPH-dependent reduction of ketopantoate into pantoic acid.</text>
</comment>
<dbReference type="Gene3D" id="1.10.1040.10">
    <property type="entry name" value="N-(1-d-carboxylethyl)-l-norvaline Dehydrogenase, domain 2"/>
    <property type="match status" value="1"/>
</dbReference>
<keyword evidence="5 10" id="KW-0566">Pantothenate biosynthesis</keyword>
<evidence type="ECO:0000256" key="7">
    <source>
        <dbReference type="ARBA" id="ARBA00023002"/>
    </source>
</evidence>
<comment type="similarity">
    <text evidence="2 10">Belongs to the ketopantoate reductase family.</text>
</comment>
<dbReference type="InterPro" id="IPR036291">
    <property type="entry name" value="NAD(P)-bd_dom_sf"/>
</dbReference>
<evidence type="ECO:0000256" key="2">
    <source>
        <dbReference type="ARBA" id="ARBA00007870"/>
    </source>
</evidence>
<dbReference type="Pfam" id="PF02558">
    <property type="entry name" value="ApbA"/>
    <property type="match status" value="1"/>
</dbReference>
<dbReference type="FunFam" id="1.10.1040.10:FF:000017">
    <property type="entry name" value="2-dehydropantoate 2-reductase"/>
    <property type="match status" value="1"/>
</dbReference>
<dbReference type="PANTHER" id="PTHR21708">
    <property type="entry name" value="PROBABLE 2-DEHYDROPANTOATE 2-REDUCTASE"/>
    <property type="match status" value="1"/>
</dbReference>
<comment type="caution">
    <text evidence="13">The sequence shown here is derived from an EMBL/GenBank/DDBJ whole genome shotgun (WGS) entry which is preliminary data.</text>
</comment>
<reference evidence="13 14" key="1">
    <citation type="submission" date="2022-04" db="EMBL/GenBank/DDBJ databases">
        <authorList>
            <person name="Ye Y.-Q."/>
            <person name="Du Z.-J."/>
        </authorList>
    </citation>
    <scope>NUCLEOTIDE SEQUENCE [LARGE SCALE GENOMIC DNA]</scope>
    <source>
        <strain evidence="13 14">A6E488</strain>
    </source>
</reference>
<comment type="catalytic activity">
    <reaction evidence="9 10">
        <text>(R)-pantoate + NADP(+) = 2-dehydropantoate + NADPH + H(+)</text>
        <dbReference type="Rhea" id="RHEA:16233"/>
        <dbReference type="ChEBI" id="CHEBI:11561"/>
        <dbReference type="ChEBI" id="CHEBI:15378"/>
        <dbReference type="ChEBI" id="CHEBI:15980"/>
        <dbReference type="ChEBI" id="CHEBI:57783"/>
        <dbReference type="ChEBI" id="CHEBI:58349"/>
        <dbReference type="EC" id="1.1.1.169"/>
    </reaction>
</comment>
<evidence type="ECO:0000256" key="5">
    <source>
        <dbReference type="ARBA" id="ARBA00022655"/>
    </source>
</evidence>
<dbReference type="InterPro" id="IPR013332">
    <property type="entry name" value="KPR_N"/>
</dbReference>
<evidence type="ECO:0000259" key="12">
    <source>
        <dbReference type="Pfam" id="PF08546"/>
    </source>
</evidence>
<dbReference type="PANTHER" id="PTHR21708:SF26">
    <property type="entry name" value="2-DEHYDROPANTOATE 2-REDUCTASE"/>
    <property type="match status" value="1"/>
</dbReference>
<dbReference type="NCBIfam" id="TIGR00745">
    <property type="entry name" value="apbA_panE"/>
    <property type="match status" value="1"/>
</dbReference>
<dbReference type="AlphaFoldDB" id="A0AAW5R6L3"/>
<dbReference type="EMBL" id="JALIDZ010000011">
    <property type="protein sequence ID" value="MCT8974269.1"/>
    <property type="molecule type" value="Genomic_DNA"/>
</dbReference>
<evidence type="ECO:0000256" key="10">
    <source>
        <dbReference type="RuleBase" id="RU362068"/>
    </source>
</evidence>
<dbReference type="InterPro" id="IPR008927">
    <property type="entry name" value="6-PGluconate_DH-like_C_sf"/>
</dbReference>
<evidence type="ECO:0000313" key="14">
    <source>
        <dbReference type="Proteomes" id="UP001320898"/>
    </source>
</evidence>
<dbReference type="Gene3D" id="3.40.50.720">
    <property type="entry name" value="NAD(P)-binding Rossmann-like Domain"/>
    <property type="match status" value="1"/>
</dbReference>
<evidence type="ECO:0000313" key="13">
    <source>
        <dbReference type="EMBL" id="MCT8974269.1"/>
    </source>
</evidence>
<dbReference type="SUPFAM" id="SSF48179">
    <property type="entry name" value="6-phosphogluconate dehydrogenase C-terminal domain-like"/>
    <property type="match status" value="1"/>
</dbReference>